<dbReference type="Pfam" id="PF01593">
    <property type="entry name" value="Amino_oxidase"/>
    <property type="match status" value="1"/>
</dbReference>
<dbReference type="EMBL" id="PIPL01000001">
    <property type="protein sequence ID" value="RUO25599.1"/>
    <property type="molecule type" value="Genomic_DNA"/>
</dbReference>
<name>A0A432W6J0_9GAMM</name>
<dbReference type="Proteomes" id="UP000288293">
    <property type="component" value="Unassembled WGS sequence"/>
</dbReference>
<comment type="caution">
    <text evidence="2">The sequence shown here is derived from an EMBL/GenBank/DDBJ whole genome shotgun (WGS) entry which is preliminary data.</text>
</comment>
<feature type="domain" description="Amine oxidase" evidence="1">
    <location>
        <begin position="10"/>
        <end position="306"/>
    </location>
</feature>
<sequence>MKIAVVGSGISGLTTAYLLHKEHEVEVFEANDYIGGHTATVDIEESDGSSLAIDTGFIVFNDRTYPRFRHLMRELGVAWQDAEMSFSVHNPDTGLEYNGHTLGSMFAQKRNYFRPSFYRMLADILRFNKAAKKALQEEGAALDERTLDDFVNELNVGSLFRGNYLYPMCAAIWSASLQEAARFPLGFFLRFFMNHGLLNVQDRPQWAVIKGGSRSYIPALTAGFKDNIYLNCRIQSITRSEQGVQLHLGDGSIREFDEVVLACHSDQALQLLADPSEAESGILGAIPYQPNEVVLHTDTNLLPKRRAAWASWNYLLPKGEHKTAQLSSVTYDMNILQSLDTKQTYCVTLNNTAMIDDSKILRRFVYQHPVYSLQSLAARARRTEICGQNRTHFCGAYWYNGFHEDGVHSAFDVAHRFNLMPRVAELEQD</sequence>
<gene>
    <name evidence="2" type="ORF">CWE09_02390</name>
</gene>
<dbReference type="RefSeq" id="WP_126802335.1">
    <property type="nucleotide sequence ID" value="NZ_PIPL01000001.1"/>
</dbReference>
<dbReference type="PANTHER" id="PTHR42923:SF17">
    <property type="entry name" value="AMINE OXIDASE DOMAIN-CONTAINING PROTEIN"/>
    <property type="match status" value="1"/>
</dbReference>
<dbReference type="OrthoDB" id="20837at2"/>
<accession>A0A432W6J0</accession>
<dbReference type="PANTHER" id="PTHR42923">
    <property type="entry name" value="PROTOPORPHYRINOGEN OXIDASE"/>
    <property type="match status" value="1"/>
</dbReference>
<dbReference type="AlphaFoldDB" id="A0A432W6J0"/>
<dbReference type="SUPFAM" id="SSF51905">
    <property type="entry name" value="FAD/NAD(P)-binding domain"/>
    <property type="match status" value="1"/>
</dbReference>
<reference evidence="2 3" key="1">
    <citation type="journal article" date="2011" name="Front. Microbiol.">
        <title>Genomic signatures of strain selection and enhancement in Bacillus atrophaeus var. globigii, a historical biowarfare simulant.</title>
        <authorList>
            <person name="Gibbons H.S."/>
            <person name="Broomall S.M."/>
            <person name="McNew L.A."/>
            <person name="Daligault H."/>
            <person name="Chapman C."/>
            <person name="Bruce D."/>
            <person name="Karavis M."/>
            <person name="Krepps M."/>
            <person name="McGregor P.A."/>
            <person name="Hong C."/>
            <person name="Park K.H."/>
            <person name="Akmal A."/>
            <person name="Feldman A."/>
            <person name="Lin J.S."/>
            <person name="Chang W.E."/>
            <person name="Higgs B.W."/>
            <person name="Demirev P."/>
            <person name="Lindquist J."/>
            <person name="Liem A."/>
            <person name="Fochler E."/>
            <person name="Read T.D."/>
            <person name="Tapia R."/>
            <person name="Johnson S."/>
            <person name="Bishop-Lilly K.A."/>
            <person name="Detter C."/>
            <person name="Han C."/>
            <person name="Sozhamannan S."/>
            <person name="Rosenzweig C.N."/>
            <person name="Skowronski E.W."/>
        </authorList>
    </citation>
    <scope>NUCLEOTIDE SEQUENCE [LARGE SCALE GENOMIC DNA]</scope>
    <source>
        <strain evidence="2 3">MLST1</strain>
    </source>
</reference>
<protein>
    <submittedName>
        <fullName evidence="2">FAD-dependent oxidoreductase</fullName>
    </submittedName>
</protein>
<dbReference type="GO" id="GO:0016491">
    <property type="term" value="F:oxidoreductase activity"/>
    <property type="evidence" value="ECO:0007669"/>
    <property type="project" value="InterPro"/>
</dbReference>
<evidence type="ECO:0000313" key="2">
    <source>
        <dbReference type="EMBL" id="RUO25599.1"/>
    </source>
</evidence>
<organism evidence="2 3">
    <name type="scientific">Aliidiomarina minuta</name>
    <dbReference type="NCBI Taxonomy" id="880057"/>
    <lineage>
        <taxon>Bacteria</taxon>
        <taxon>Pseudomonadati</taxon>
        <taxon>Pseudomonadota</taxon>
        <taxon>Gammaproteobacteria</taxon>
        <taxon>Alteromonadales</taxon>
        <taxon>Idiomarinaceae</taxon>
        <taxon>Aliidiomarina</taxon>
    </lineage>
</organism>
<proteinExistence type="predicted"/>
<evidence type="ECO:0000259" key="1">
    <source>
        <dbReference type="Pfam" id="PF01593"/>
    </source>
</evidence>
<evidence type="ECO:0000313" key="3">
    <source>
        <dbReference type="Proteomes" id="UP000288293"/>
    </source>
</evidence>
<dbReference type="InterPro" id="IPR002937">
    <property type="entry name" value="Amino_oxidase"/>
</dbReference>
<keyword evidence="3" id="KW-1185">Reference proteome</keyword>
<dbReference type="Gene3D" id="3.50.50.60">
    <property type="entry name" value="FAD/NAD(P)-binding domain"/>
    <property type="match status" value="1"/>
</dbReference>
<dbReference type="InterPro" id="IPR036188">
    <property type="entry name" value="FAD/NAD-bd_sf"/>
</dbReference>
<dbReference type="InterPro" id="IPR050464">
    <property type="entry name" value="Zeta_carotene_desat/Oxidored"/>
</dbReference>